<dbReference type="EMBL" id="JAINDJ010000006">
    <property type="protein sequence ID" value="KAG9445089.1"/>
    <property type="molecule type" value="Genomic_DNA"/>
</dbReference>
<sequence length="103" mass="12404">MCPEASTFHDSAPPRNPCFRRRGSKLRPKLRIQIHRAPSKVEERPGREMELQNMKLYLENRMIFEENERLRRKALLLGEENRALLTQLRKKLNFHDEPRKKLN</sequence>
<reference evidence="2 3" key="1">
    <citation type="submission" date="2021-07" db="EMBL/GenBank/DDBJ databases">
        <title>The Aristolochia fimbriata genome: insights into angiosperm evolution, floral development and chemical biosynthesis.</title>
        <authorList>
            <person name="Jiao Y."/>
        </authorList>
    </citation>
    <scope>NUCLEOTIDE SEQUENCE [LARGE SCALE GENOMIC DNA]</scope>
    <source>
        <strain evidence="2">IBCAS-2021</strain>
        <tissue evidence="2">Leaf</tissue>
    </source>
</reference>
<dbReference type="AlphaFoldDB" id="A0AAV7E9Z0"/>
<dbReference type="InterPro" id="IPR039312">
    <property type="entry name" value="ZPR"/>
</dbReference>
<protein>
    <submittedName>
        <fullName evidence="2">Uncharacterized protein</fullName>
    </submittedName>
</protein>
<organism evidence="2 3">
    <name type="scientific">Aristolochia fimbriata</name>
    <name type="common">White veined hardy Dutchman's pipe vine</name>
    <dbReference type="NCBI Taxonomy" id="158543"/>
    <lineage>
        <taxon>Eukaryota</taxon>
        <taxon>Viridiplantae</taxon>
        <taxon>Streptophyta</taxon>
        <taxon>Embryophyta</taxon>
        <taxon>Tracheophyta</taxon>
        <taxon>Spermatophyta</taxon>
        <taxon>Magnoliopsida</taxon>
        <taxon>Magnoliidae</taxon>
        <taxon>Piperales</taxon>
        <taxon>Aristolochiaceae</taxon>
        <taxon>Aristolochia</taxon>
    </lineage>
</organism>
<name>A0AAV7E9Z0_ARIFI</name>
<evidence type="ECO:0000313" key="3">
    <source>
        <dbReference type="Proteomes" id="UP000825729"/>
    </source>
</evidence>
<evidence type="ECO:0000313" key="2">
    <source>
        <dbReference type="EMBL" id="KAG9445089.1"/>
    </source>
</evidence>
<keyword evidence="3" id="KW-1185">Reference proteome</keyword>
<gene>
    <name evidence="2" type="ORF">H6P81_016429</name>
</gene>
<dbReference type="PANTHER" id="PTHR33601">
    <property type="entry name" value="PROTEIN LITTLE ZIPPER 4"/>
    <property type="match status" value="1"/>
</dbReference>
<accession>A0AAV7E9Z0</accession>
<dbReference type="PANTHER" id="PTHR33601:SF22">
    <property type="entry name" value="PROTEIN LITTLE ZIPPER 1"/>
    <property type="match status" value="1"/>
</dbReference>
<comment type="caution">
    <text evidence="2">The sequence shown here is derived from an EMBL/GenBank/DDBJ whole genome shotgun (WGS) entry which is preliminary data.</text>
</comment>
<feature type="region of interest" description="Disordered" evidence="1">
    <location>
        <begin position="1"/>
        <end position="22"/>
    </location>
</feature>
<dbReference type="Proteomes" id="UP000825729">
    <property type="component" value="Unassembled WGS sequence"/>
</dbReference>
<evidence type="ECO:0000256" key="1">
    <source>
        <dbReference type="SAM" id="MobiDB-lite"/>
    </source>
</evidence>
<proteinExistence type="predicted"/>